<dbReference type="Proteomes" id="UP000007820">
    <property type="component" value="Unassembled WGS sequence"/>
</dbReference>
<dbReference type="AlphaFoldDB" id="F9D376"/>
<evidence type="ECO:0000313" key="3">
    <source>
        <dbReference type="Proteomes" id="UP000007820"/>
    </source>
</evidence>
<sequence>MGFEIGQCVHEQMLVFAYKDSKKMAKTGRPHPVKMPVSVPRPHRTAAAGPPWPCDCAAKAVRLRENGRAITAQTQCDYAVFAKRIQRRNRAITQALDADNMVFRQKPPRKILNFEF</sequence>
<evidence type="ECO:0000313" key="2">
    <source>
        <dbReference type="EMBL" id="EGQ14627.1"/>
    </source>
</evidence>
<evidence type="ECO:0000256" key="1">
    <source>
        <dbReference type="SAM" id="MobiDB-lite"/>
    </source>
</evidence>
<reference evidence="2 3" key="1">
    <citation type="submission" date="2011-04" db="EMBL/GenBank/DDBJ databases">
        <authorList>
            <person name="Muzny D."/>
            <person name="Qin X."/>
            <person name="Deng J."/>
            <person name="Jiang H."/>
            <person name="Liu Y."/>
            <person name="Qu J."/>
            <person name="Song X.-Z."/>
            <person name="Zhang L."/>
            <person name="Thornton R."/>
            <person name="Coyle M."/>
            <person name="Francisco L."/>
            <person name="Jackson L."/>
            <person name="Javaid M."/>
            <person name="Korchina V."/>
            <person name="Kovar C."/>
            <person name="Mata R."/>
            <person name="Mathew T."/>
            <person name="Ngo R."/>
            <person name="Nguyen L."/>
            <person name="Nguyen N."/>
            <person name="Okwuonu G."/>
            <person name="Ongeri F."/>
            <person name="Pham C."/>
            <person name="Simmons D."/>
            <person name="Wilczek-Boney K."/>
            <person name="Hale W."/>
            <person name="Jakkamsetti A."/>
            <person name="Pham P."/>
            <person name="Ruth R."/>
            <person name="San Lucas F."/>
            <person name="Warren J."/>
            <person name="Zhang J."/>
            <person name="Zhao Z."/>
            <person name="Zhou C."/>
            <person name="Zhu D."/>
            <person name="Lee S."/>
            <person name="Bess C."/>
            <person name="Blankenburg K."/>
            <person name="Forbes L."/>
            <person name="Fu Q."/>
            <person name="Gubbala S."/>
            <person name="Hirani K."/>
            <person name="Jayaseelan J.C."/>
            <person name="Lara F."/>
            <person name="Munidasa M."/>
            <person name="Palculict T."/>
            <person name="Patil S."/>
            <person name="Pu L.-L."/>
            <person name="Saada N."/>
            <person name="Tang L."/>
            <person name="Weissenberger G."/>
            <person name="Zhu Y."/>
            <person name="Hemphill L."/>
            <person name="Shang Y."/>
            <person name="Youmans B."/>
            <person name="Ayvaz T."/>
            <person name="Ross M."/>
            <person name="Santibanez J."/>
            <person name="Aqrawi P."/>
            <person name="Gross S."/>
            <person name="Joshi V."/>
            <person name="Fowler G."/>
            <person name="Nazareth L."/>
            <person name="Reid J."/>
            <person name="Worley K."/>
            <person name="Petrosino J."/>
            <person name="Highlander S."/>
            <person name="Gibbs R."/>
        </authorList>
    </citation>
    <scope>NUCLEOTIDE SEQUENCE [LARGE SCALE GENOMIC DNA]</scope>
    <source>
        <strain evidence="2 3">DSM 3688</strain>
    </source>
</reference>
<organism evidence="2 3">
    <name type="scientific">Prevotella dentalis (strain ATCC 49559 / DSM 3688 / JCM 13448 / NCTC 12043 / ES 2772)</name>
    <name type="common">Mitsuokella dentalis</name>
    <dbReference type="NCBI Taxonomy" id="908937"/>
    <lineage>
        <taxon>Bacteria</taxon>
        <taxon>Pseudomonadati</taxon>
        <taxon>Bacteroidota</taxon>
        <taxon>Bacteroidia</taxon>
        <taxon>Bacteroidales</taxon>
        <taxon>Prevotellaceae</taxon>
        <taxon>Prevotella</taxon>
    </lineage>
</organism>
<dbReference type="EMBL" id="AFPW01000019">
    <property type="protein sequence ID" value="EGQ14627.1"/>
    <property type="molecule type" value="Genomic_DNA"/>
</dbReference>
<protein>
    <submittedName>
        <fullName evidence="2">Uncharacterized protein</fullName>
    </submittedName>
</protein>
<accession>F9D376</accession>
<gene>
    <name evidence="2" type="ORF">HMPREF9136_1304</name>
</gene>
<comment type="caution">
    <text evidence="2">The sequence shown here is derived from an EMBL/GenBank/DDBJ whole genome shotgun (WGS) entry which is preliminary data.</text>
</comment>
<name>F9D376_PREDD</name>
<feature type="region of interest" description="Disordered" evidence="1">
    <location>
        <begin position="25"/>
        <end position="49"/>
    </location>
</feature>
<proteinExistence type="predicted"/>